<dbReference type="InterPro" id="IPR000859">
    <property type="entry name" value="CUB_dom"/>
</dbReference>
<evidence type="ECO:0000313" key="4">
    <source>
        <dbReference type="EMBL" id="KAH9361808.1"/>
    </source>
</evidence>
<name>A0A9J6FH87_HAELO</name>
<evidence type="ECO:0000313" key="5">
    <source>
        <dbReference type="Proteomes" id="UP000821853"/>
    </source>
</evidence>
<proteinExistence type="predicted"/>
<dbReference type="Gene3D" id="2.60.120.290">
    <property type="entry name" value="Spermadhesin, CUB domain"/>
    <property type="match status" value="1"/>
</dbReference>
<protein>
    <recommendedName>
        <fullName evidence="3">CUB domain-containing protein</fullName>
    </recommendedName>
</protein>
<dbReference type="Pfam" id="PF00431">
    <property type="entry name" value="CUB"/>
    <property type="match status" value="1"/>
</dbReference>
<dbReference type="VEuPathDB" id="VectorBase:HLOH_063292"/>
<accession>A0A9J6FH87</accession>
<evidence type="ECO:0000256" key="1">
    <source>
        <dbReference type="ARBA" id="ARBA00023157"/>
    </source>
</evidence>
<dbReference type="PANTHER" id="PTHR24255:SF31">
    <property type="entry name" value="CUBILIN-LIKE PROTEIN"/>
    <property type="match status" value="1"/>
</dbReference>
<dbReference type="EMBL" id="JABSTR010000001">
    <property type="protein sequence ID" value="KAH9361808.1"/>
    <property type="molecule type" value="Genomic_DNA"/>
</dbReference>
<gene>
    <name evidence="4" type="ORF">HPB48_003783</name>
</gene>
<dbReference type="CDD" id="cd00041">
    <property type="entry name" value="CUB"/>
    <property type="match status" value="1"/>
</dbReference>
<dbReference type="SUPFAM" id="SSF49854">
    <property type="entry name" value="Spermadhesin, CUB domain"/>
    <property type="match status" value="1"/>
</dbReference>
<keyword evidence="1" id="KW-1015">Disulfide bond</keyword>
<comment type="caution">
    <text evidence="2">Lacks conserved residue(s) required for the propagation of feature annotation.</text>
</comment>
<dbReference type="OrthoDB" id="6369184at2759"/>
<dbReference type="GO" id="GO:0005615">
    <property type="term" value="C:extracellular space"/>
    <property type="evidence" value="ECO:0007669"/>
    <property type="project" value="TreeGrafter"/>
</dbReference>
<reference evidence="4 5" key="1">
    <citation type="journal article" date="2020" name="Cell">
        <title>Large-Scale Comparative Analyses of Tick Genomes Elucidate Their Genetic Diversity and Vector Capacities.</title>
        <authorList>
            <consortium name="Tick Genome and Microbiome Consortium (TIGMIC)"/>
            <person name="Jia N."/>
            <person name="Wang J."/>
            <person name="Shi W."/>
            <person name="Du L."/>
            <person name="Sun Y."/>
            <person name="Zhan W."/>
            <person name="Jiang J.F."/>
            <person name="Wang Q."/>
            <person name="Zhang B."/>
            <person name="Ji P."/>
            <person name="Bell-Sakyi L."/>
            <person name="Cui X.M."/>
            <person name="Yuan T.T."/>
            <person name="Jiang B.G."/>
            <person name="Yang W.F."/>
            <person name="Lam T.T."/>
            <person name="Chang Q.C."/>
            <person name="Ding S.J."/>
            <person name="Wang X.J."/>
            <person name="Zhu J.G."/>
            <person name="Ruan X.D."/>
            <person name="Zhao L."/>
            <person name="Wei J.T."/>
            <person name="Ye R.Z."/>
            <person name="Que T.C."/>
            <person name="Du C.H."/>
            <person name="Zhou Y.H."/>
            <person name="Cheng J.X."/>
            <person name="Dai P.F."/>
            <person name="Guo W.B."/>
            <person name="Han X.H."/>
            <person name="Huang E.J."/>
            <person name="Li L.F."/>
            <person name="Wei W."/>
            <person name="Gao Y.C."/>
            <person name="Liu J.Z."/>
            <person name="Shao H.Z."/>
            <person name="Wang X."/>
            <person name="Wang C.C."/>
            <person name="Yang T.C."/>
            <person name="Huo Q.B."/>
            <person name="Li W."/>
            <person name="Chen H.Y."/>
            <person name="Chen S.E."/>
            <person name="Zhou L.G."/>
            <person name="Ni X.B."/>
            <person name="Tian J.H."/>
            <person name="Sheng Y."/>
            <person name="Liu T."/>
            <person name="Pan Y.S."/>
            <person name="Xia L.Y."/>
            <person name="Li J."/>
            <person name="Zhao F."/>
            <person name="Cao W.C."/>
        </authorList>
    </citation>
    <scope>NUCLEOTIDE SEQUENCE [LARGE SCALE GENOMIC DNA]</scope>
    <source>
        <strain evidence="4">HaeL-2018</strain>
    </source>
</reference>
<organism evidence="4 5">
    <name type="scientific">Haemaphysalis longicornis</name>
    <name type="common">Bush tick</name>
    <dbReference type="NCBI Taxonomy" id="44386"/>
    <lineage>
        <taxon>Eukaryota</taxon>
        <taxon>Metazoa</taxon>
        <taxon>Ecdysozoa</taxon>
        <taxon>Arthropoda</taxon>
        <taxon>Chelicerata</taxon>
        <taxon>Arachnida</taxon>
        <taxon>Acari</taxon>
        <taxon>Parasitiformes</taxon>
        <taxon>Ixodida</taxon>
        <taxon>Ixodoidea</taxon>
        <taxon>Ixodidae</taxon>
        <taxon>Haemaphysalinae</taxon>
        <taxon>Haemaphysalis</taxon>
    </lineage>
</organism>
<dbReference type="GO" id="GO:0004252">
    <property type="term" value="F:serine-type endopeptidase activity"/>
    <property type="evidence" value="ECO:0007669"/>
    <property type="project" value="TreeGrafter"/>
</dbReference>
<evidence type="ECO:0000256" key="2">
    <source>
        <dbReference type="PROSITE-ProRule" id="PRU00059"/>
    </source>
</evidence>
<keyword evidence="5" id="KW-1185">Reference proteome</keyword>
<feature type="domain" description="CUB" evidence="3">
    <location>
        <begin position="58"/>
        <end position="150"/>
    </location>
</feature>
<dbReference type="AlphaFoldDB" id="A0A9J6FH87"/>
<dbReference type="PROSITE" id="PS01180">
    <property type="entry name" value="CUB"/>
    <property type="match status" value="1"/>
</dbReference>
<dbReference type="OMA" id="ECSIAPR"/>
<sequence length="150" mass="16768">MYSLRPRCLRLRSRDVSGPNVGGVEGATTKACRNSAQTFLNHIIVNTGSLLDRVTGLCDQRLAAATSVVRSPGYPGGYGPNLRCRYTVLKLNRNVCRLQVLFKRFSLENSFGCRKDYLEMPDRTRICGRYAGSRECSIAPRLRTSERAGY</sequence>
<dbReference type="PANTHER" id="PTHR24255">
    <property type="entry name" value="COMPLEMENT COMPONENT 1, S SUBCOMPONENT-RELATED"/>
    <property type="match status" value="1"/>
</dbReference>
<comment type="caution">
    <text evidence="4">The sequence shown here is derived from an EMBL/GenBank/DDBJ whole genome shotgun (WGS) entry which is preliminary data.</text>
</comment>
<dbReference type="Proteomes" id="UP000821853">
    <property type="component" value="Chromosome 1"/>
</dbReference>
<dbReference type="InterPro" id="IPR035914">
    <property type="entry name" value="Sperma_CUB_dom_sf"/>
</dbReference>
<evidence type="ECO:0000259" key="3">
    <source>
        <dbReference type="PROSITE" id="PS01180"/>
    </source>
</evidence>